<evidence type="ECO:0000256" key="2">
    <source>
        <dbReference type="ARBA" id="ARBA00006490"/>
    </source>
</evidence>
<dbReference type="Gene3D" id="3.40.640.10">
    <property type="entry name" value="Type I PLP-dependent aspartate aminotransferase-like (Major domain)"/>
    <property type="match status" value="1"/>
</dbReference>
<comment type="similarity">
    <text evidence="2">Belongs to the class-V pyridoxal-phosphate-dependent aminotransferase family. NifS/IscS subfamily.</text>
</comment>
<reference evidence="12 13" key="1">
    <citation type="submission" date="2019-10" db="EMBL/GenBank/DDBJ databases">
        <authorList>
            <person name="Blom J."/>
        </authorList>
    </citation>
    <scope>NUCLEOTIDE SEQUENCE [LARGE SCALE GENOMIC DNA]</scope>
    <source>
        <strain evidence="12 13">ES3154-GLU</strain>
    </source>
</reference>
<evidence type="ECO:0000256" key="1">
    <source>
        <dbReference type="ARBA" id="ARBA00001933"/>
    </source>
</evidence>
<dbReference type="PROSITE" id="PS00595">
    <property type="entry name" value="AA_TRANSFER_CLASS_5"/>
    <property type="match status" value="1"/>
</dbReference>
<dbReference type="InterPro" id="IPR000192">
    <property type="entry name" value="Aminotrans_V_dom"/>
</dbReference>
<dbReference type="SUPFAM" id="SSF53383">
    <property type="entry name" value="PLP-dependent transferases"/>
    <property type="match status" value="1"/>
</dbReference>
<dbReference type="GO" id="GO:0046872">
    <property type="term" value="F:metal ion binding"/>
    <property type="evidence" value="ECO:0007669"/>
    <property type="project" value="UniProtKB-KW"/>
</dbReference>
<dbReference type="GO" id="GO:0051536">
    <property type="term" value="F:iron-sulfur cluster binding"/>
    <property type="evidence" value="ECO:0007669"/>
    <property type="project" value="UniProtKB-KW"/>
</dbReference>
<dbReference type="Proteomes" id="UP000419017">
    <property type="component" value="Unassembled WGS sequence"/>
</dbReference>
<gene>
    <name evidence="12" type="ORF">OMES3154_01091</name>
</gene>
<evidence type="ECO:0000256" key="10">
    <source>
        <dbReference type="RuleBase" id="RU004504"/>
    </source>
</evidence>
<keyword evidence="7" id="KW-0408">Iron</keyword>
<dbReference type="Gene3D" id="1.10.260.50">
    <property type="match status" value="1"/>
</dbReference>
<dbReference type="RefSeq" id="WP_156683773.1">
    <property type="nucleotide sequence ID" value="NZ_CABWIB010000001.1"/>
</dbReference>
<dbReference type="PANTHER" id="PTHR11601:SF34">
    <property type="entry name" value="CYSTEINE DESULFURASE"/>
    <property type="match status" value="1"/>
</dbReference>
<comment type="catalytic activity">
    <reaction evidence="9">
        <text>(sulfur carrier)-H + L-cysteine = (sulfur carrier)-SH + L-alanine</text>
        <dbReference type="Rhea" id="RHEA:43892"/>
        <dbReference type="Rhea" id="RHEA-COMP:14737"/>
        <dbReference type="Rhea" id="RHEA-COMP:14739"/>
        <dbReference type="ChEBI" id="CHEBI:29917"/>
        <dbReference type="ChEBI" id="CHEBI:35235"/>
        <dbReference type="ChEBI" id="CHEBI:57972"/>
        <dbReference type="ChEBI" id="CHEBI:64428"/>
        <dbReference type="EC" id="2.8.1.7"/>
    </reaction>
</comment>
<evidence type="ECO:0000256" key="4">
    <source>
        <dbReference type="ARBA" id="ARBA00022679"/>
    </source>
</evidence>
<dbReference type="InterPro" id="IPR016454">
    <property type="entry name" value="Cysteine_dSase"/>
</dbReference>
<dbReference type="Pfam" id="PF00266">
    <property type="entry name" value="Aminotran_5"/>
    <property type="match status" value="1"/>
</dbReference>
<dbReference type="PIRSF" id="PIRSF005572">
    <property type="entry name" value="NifS"/>
    <property type="match status" value="1"/>
</dbReference>
<evidence type="ECO:0000256" key="7">
    <source>
        <dbReference type="ARBA" id="ARBA00023004"/>
    </source>
</evidence>
<dbReference type="InterPro" id="IPR020578">
    <property type="entry name" value="Aminotrans_V_PyrdxlP_BS"/>
</dbReference>
<keyword evidence="5" id="KW-0479">Metal-binding</keyword>
<dbReference type="AlphaFoldDB" id="A0A6I8M8G8"/>
<evidence type="ECO:0000313" key="12">
    <source>
        <dbReference type="EMBL" id="VWL85804.1"/>
    </source>
</evidence>
<dbReference type="EC" id="2.8.1.7" evidence="3"/>
<protein>
    <recommendedName>
        <fullName evidence="3">cysteine desulfurase</fullName>
        <ecNumber evidence="3">2.8.1.7</ecNumber>
    </recommendedName>
</protein>
<organism evidence="12 13">
    <name type="scientific">Oceanivirga miroungae</name>
    <dbReference type="NCBI Taxonomy" id="1130046"/>
    <lineage>
        <taxon>Bacteria</taxon>
        <taxon>Fusobacteriati</taxon>
        <taxon>Fusobacteriota</taxon>
        <taxon>Fusobacteriia</taxon>
        <taxon>Fusobacteriales</taxon>
        <taxon>Leptotrichiaceae</taxon>
        <taxon>Oceanivirga</taxon>
    </lineage>
</organism>
<sequence>MKKIYLDNAATTKASDRVITEMINSMKNDFANANSIHDFGNSVSKKIKEKKKIFEKILKVPSEDVYFTAGGTDSNNILIKGIAKAHKNGRIITTKIEHPSILETTKSLEEEYEVIYLDVNEYGEVLESSLVEAMTDDTILVSISYVNSELGIIQDIKKLSETVKRINKNTIFHTDFVQGLSHIDVDFSKLNVDAISMSSHKIHGPKGIGALYLKKNTKFKNMVYGKSNDNILVPRTLANELIIGFLEAMEEIDYANIKKVEKLKEYTLEKLKDIKDIRINSKENASPYILNIAFKNARGEAILNYLSSFDIYISTGSACSSRIKVSNVISAINLSKEYIDGVIRISFSKYNEKEEIDYFIEKLKEVLEMMV</sequence>
<dbReference type="InterPro" id="IPR015424">
    <property type="entry name" value="PyrdxlP-dep_Trfase"/>
</dbReference>
<evidence type="ECO:0000259" key="11">
    <source>
        <dbReference type="Pfam" id="PF00266"/>
    </source>
</evidence>
<dbReference type="Gene3D" id="3.90.1150.10">
    <property type="entry name" value="Aspartate Aminotransferase, domain 1"/>
    <property type="match status" value="1"/>
</dbReference>
<keyword evidence="6" id="KW-0663">Pyridoxal phosphate</keyword>
<dbReference type="GO" id="GO:0008483">
    <property type="term" value="F:transaminase activity"/>
    <property type="evidence" value="ECO:0007669"/>
    <property type="project" value="UniProtKB-KW"/>
</dbReference>
<keyword evidence="8" id="KW-0411">Iron-sulfur</keyword>
<evidence type="ECO:0000256" key="5">
    <source>
        <dbReference type="ARBA" id="ARBA00022723"/>
    </source>
</evidence>
<proteinExistence type="inferred from homology"/>
<feature type="domain" description="Aminotransferase class V" evidence="11">
    <location>
        <begin position="4"/>
        <end position="359"/>
    </location>
</feature>
<evidence type="ECO:0000256" key="3">
    <source>
        <dbReference type="ARBA" id="ARBA00012239"/>
    </source>
</evidence>
<keyword evidence="12" id="KW-0032">Aminotransferase</keyword>
<dbReference type="InterPro" id="IPR015422">
    <property type="entry name" value="PyrdxlP-dep_Trfase_small"/>
</dbReference>
<dbReference type="PANTHER" id="PTHR11601">
    <property type="entry name" value="CYSTEINE DESULFURYLASE FAMILY MEMBER"/>
    <property type="match status" value="1"/>
</dbReference>
<evidence type="ECO:0000256" key="9">
    <source>
        <dbReference type="ARBA" id="ARBA00050776"/>
    </source>
</evidence>
<comment type="cofactor">
    <cofactor evidence="1 10">
        <name>pyridoxal 5'-phosphate</name>
        <dbReference type="ChEBI" id="CHEBI:597326"/>
    </cofactor>
</comment>
<name>A0A6I8M8G8_9FUSO</name>
<evidence type="ECO:0000256" key="8">
    <source>
        <dbReference type="ARBA" id="ARBA00023014"/>
    </source>
</evidence>
<keyword evidence="13" id="KW-1185">Reference proteome</keyword>
<dbReference type="GO" id="GO:0031071">
    <property type="term" value="F:cysteine desulfurase activity"/>
    <property type="evidence" value="ECO:0007669"/>
    <property type="project" value="UniProtKB-EC"/>
</dbReference>
<evidence type="ECO:0000313" key="13">
    <source>
        <dbReference type="Proteomes" id="UP000419017"/>
    </source>
</evidence>
<accession>A0A6I8M8G8</accession>
<dbReference type="InterPro" id="IPR015421">
    <property type="entry name" value="PyrdxlP-dep_Trfase_major"/>
</dbReference>
<evidence type="ECO:0000256" key="6">
    <source>
        <dbReference type="ARBA" id="ARBA00022898"/>
    </source>
</evidence>
<dbReference type="EMBL" id="CABWIB010000001">
    <property type="protein sequence ID" value="VWL85804.1"/>
    <property type="molecule type" value="Genomic_DNA"/>
</dbReference>
<keyword evidence="4 12" id="KW-0808">Transferase</keyword>